<gene>
    <name evidence="1" type="ORF">A2Y62_16670</name>
</gene>
<dbReference type="EMBL" id="MFGW01000121">
    <property type="protein sequence ID" value="OGF65058.1"/>
    <property type="molecule type" value="Genomic_DNA"/>
</dbReference>
<organism evidence="1 2">
    <name type="scientific">Candidatus Fischerbacteria bacterium RBG_13_37_8</name>
    <dbReference type="NCBI Taxonomy" id="1817863"/>
    <lineage>
        <taxon>Bacteria</taxon>
        <taxon>Candidatus Fischeribacteriota</taxon>
    </lineage>
</organism>
<protein>
    <recommendedName>
        <fullName evidence="3">CopG family transcriptional regulator</fullName>
    </recommendedName>
</protein>
<evidence type="ECO:0008006" key="3">
    <source>
        <dbReference type="Google" id="ProtNLM"/>
    </source>
</evidence>
<dbReference type="Proteomes" id="UP000178943">
    <property type="component" value="Unassembled WGS sequence"/>
</dbReference>
<dbReference type="SUPFAM" id="SSF47598">
    <property type="entry name" value="Ribbon-helix-helix"/>
    <property type="match status" value="1"/>
</dbReference>
<comment type="caution">
    <text evidence="1">The sequence shown here is derived from an EMBL/GenBank/DDBJ whole genome shotgun (WGS) entry which is preliminary data.</text>
</comment>
<proteinExistence type="predicted"/>
<dbReference type="InterPro" id="IPR013321">
    <property type="entry name" value="Arc_rbn_hlx_hlx"/>
</dbReference>
<evidence type="ECO:0000313" key="2">
    <source>
        <dbReference type="Proteomes" id="UP000178943"/>
    </source>
</evidence>
<reference evidence="1 2" key="1">
    <citation type="journal article" date="2016" name="Nat. Commun.">
        <title>Thousands of microbial genomes shed light on interconnected biogeochemical processes in an aquifer system.</title>
        <authorList>
            <person name="Anantharaman K."/>
            <person name="Brown C.T."/>
            <person name="Hug L.A."/>
            <person name="Sharon I."/>
            <person name="Castelle C.J."/>
            <person name="Probst A.J."/>
            <person name="Thomas B.C."/>
            <person name="Singh A."/>
            <person name="Wilkins M.J."/>
            <person name="Karaoz U."/>
            <person name="Brodie E.L."/>
            <person name="Williams K.H."/>
            <person name="Hubbard S.S."/>
            <person name="Banfield J.F."/>
        </authorList>
    </citation>
    <scope>NUCLEOTIDE SEQUENCE [LARGE SCALE GENOMIC DNA]</scope>
</reference>
<name>A0A1F5VP20_9BACT</name>
<sequence>MITTIKIDSNKRDKLKIIATLEKRNLKSIIDELIDDYLERYTETLEILSHPDWMKAIEKGLQESKKGKTVKWQRMKK</sequence>
<accession>A0A1F5VP20</accession>
<evidence type="ECO:0000313" key="1">
    <source>
        <dbReference type="EMBL" id="OGF65058.1"/>
    </source>
</evidence>
<dbReference type="InterPro" id="IPR010985">
    <property type="entry name" value="Ribbon_hlx_hlx"/>
</dbReference>
<dbReference type="GO" id="GO:0006355">
    <property type="term" value="P:regulation of DNA-templated transcription"/>
    <property type="evidence" value="ECO:0007669"/>
    <property type="project" value="InterPro"/>
</dbReference>
<dbReference type="AlphaFoldDB" id="A0A1F5VP20"/>
<dbReference type="Gene3D" id="1.10.1220.10">
    <property type="entry name" value="Met repressor-like"/>
    <property type="match status" value="1"/>
</dbReference>